<dbReference type="SUPFAM" id="SSF53300">
    <property type="entry name" value="vWA-like"/>
    <property type="match status" value="1"/>
</dbReference>
<evidence type="ECO:0000313" key="4">
    <source>
        <dbReference type="EMBL" id="PXF41183.1"/>
    </source>
</evidence>
<feature type="signal peptide" evidence="1">
    <location>
        <begin position="1"/>
        <end position="20"/>
    </location>
</feature>
<evidence type="ECO:0000259" key="2">
    <source>
        <dbReference type="PROSITE" id="PS50234"/>
    </source>
</evidence>
<dbReference type="OrthoDB" id="6022609at2759"/>
<comment type="caution">
    <text evidence="3">The sequence shown here is derived from an EMBL/GenBank/DDBJ whole genome shotgun (WGS) entry which is preliminary data.</text>
</comment>
<dbReference type="SMART" id="SM00327">
    <property type="entry name" value="VWA"/>
    <property type="match status" value="1"/>
</dbReference>
<proteinExistence type="predicted"/>
<dbReference type="CDD" id="cd00198">
    <property type="entry name" value="vWFA"/>
    <property type="match status" value="1"/>
</dbReference>
<dbReference type="STRING" id="448386.A0A2V3IGK2"/>
<dbReference type="InterPro" id="IPR002035">
    <property type="entry name" value="VWF_A"/>
</dbReference>
<keyword evidence="3" id="KW-0176">Collagen</keyword>
<feature type="domain" description="VWFA" evidence="2">
    <location>
        <begin position="32"/>
        <end position="202"/>
    </location>
</feature>
<evidence type="ECO:0000256" key="1">
    <source>
        <dbReference type="SAM" id="SignalP"/>
    </source>
</evidence>
<name>A0A2V3IGK2_9FLOR</name>
<dbReference type="AlphaFoldDB" id="A0A2V3IGK2"/>
<dbReference type="EMBL" id="NBIV01000229">
    <property type="protein sequence ID" value="PXF41183.1"/>
    <property type="molecule type" value="Genomic_DNA"/>
</dbReference>
<dbReference type="PANTHER" id="PTHR24020">
    <property type="entry name" value="COLLAGEN ALPHA"/>
    <property type="match status" value="1"/>
</dbReference>
<dbReference type="InterPro" id="IPR050525">
    <property type="entry name" value="ECM_Assembly_Org"/>
</dbReference>
<protein>
    <submittedName>
        <fullName evidence="3">Collagen alpha-1(XXVIII) chain</fullName>
    </submittedName>
</protein>
<dbReference type="Pfam" id="PF00092">
    <property type="entry name" value="VWA"/>
    <property type="match status" value="1"/>
</dbReference>
<dbReference type="Gene3D" id="3.40.50.410">
    <property type="entry name" value="von Willebrand factor, type A domain"/>
    <property type="match status" value="1"/>
</dbReference>
<gene>
    <name evidence="3" type="ORF">BWQ96_09098</name>
    <name evidence="4" type="ORF">BWQ96_09099</name>
</gene>
<dbReference type="PANTHER" id="PTHR24020:SF84">
    <property type="entry name" value="VWFA DOMAIN-CONTAINING PROTEIN"/>
    <property type="match status" value="1"/>
</dbReference>
<accession>A0A2V3IGK2</accession>
<reference evidence="3 5" key="1">
    <citation type="journal article" date="2018" name="Mol. Biol. Evol.">
        <title>Analysis of the draft genome of the red seaweed Gracilariopsis chorda provides insights into genome size evolution in Rhodophyta.</title>
        <authorList>
            <person name="Lee J."/>
            <person name="Yang E.C."/>
            <person name="Graf L."/>
            <person name="Yang J.H."/>
            <person name="Qiu H."/>
            <person name="Zel Zion U."/>
            <person name="Chan C.X."/>
            <person name="Stephens T.G."/>
            <person name="Weber A.P.M."/>
            <person name="Boo G.H."/>
            <person name="Boo S.M."/>
            <person name="Kim K.M."/>
            <person name="Shin Y."/>
            <person name="Jung M."/>
            <person name="Lee S.J."/>
            <person name="Yim H.S."/>
            <person name="Lee J.H."/>
            <person name="Bhattacharya D."/>
            <person name="Yoon H.S."/>
        </authorList>
    </citation>
    <scope>NUCLEOTIDE SEQUENCE [LARGE SCALE GENOMIC DNA]</scope>
    <source>
        <strain evidence="3 5">SKKU-2015</strain>
        <tissue evidence="3">Whole body</tissue>
    </source>
</reference>
<dbReference type="EMBL" id="NBIV01000229">
    <property type="protein sequence ID" value="PXF41182.1"/>
    <property type="molecule type" value="Genomic_DNA"/>
</dbReference>
<dbReference type="InterPro" id="IPR036465">
    <property type="entry name" value="vWFA_dom_sf"/>
</dbReference>
<dbReference type="PROSITE" id="PS50234">
    <property type="entry name" value="VWFA"/>
    <property type="match status" value="1"/>
</dbReference>
<evidence type="ECO:0000313" key="3">
    <source>
        <dbReference type="EMBL" id="PXF41182.1"/>
    </source>
</evidence>
<keyword evidence="5" id="KW-1185">Reference proteome</keyword>
<keyword evidence="1" id="KW-0732">Signal</keyword>
<dbReference type="Proteomes" id="UP000247409">
    <property type="component" value="Unassembled WGS sequence"/>
</dbReference>
<dbReference type="SMR" id="A0A2V3IGK2"/>
<feature type="chain" id="PRO_5033329668" evidence="1">
    <location>
        <begin position="21"/>
        <end position="353"/>
    </location>
</feature>
<evidence type="ECO:0000313" key="5">
    <source>
        <dbReference type="Proteomes" id="UP000247409"/>
    </source>
</evidence>
<organism evidence="3 5">
    <name type="scientific">Gracilariopsis chorda</name>
    <dbReference type="NCBI Taxonomy" id="448386"/>
    <lineage>
        <taxon>Eukaryota</taxon>
        <taxon>Rhodophyta</taxon>
        <taxon>Florideophyceae</taxon>
        <taxon>Rhodymeniophycidae</taxon>
        <taxon>Gracilariales</taxon>
        <taxon>Gracilariaceae</taxon>
        <taxon>Gracilariopsis</taxon>
    </lineage>
</organism>
<sequence>MNRFFVLFAVFTTILGTVLGQPPVEKPCRIDNVCYLLDQSDSVTTSQYDKEKDFVIKIARQVELKSASDPFNSAVAFSTDAEVIQDPTRDLNKFVNAVNGPRQFFEGTKFSTALSECQELLEDAEGSKAIVLITDGGFFGNEGQNAEAIAAEIKDEGTFIVTVGVGSLIDEAFLRRIASPDLFVGTSFDNLDEVIMQVVSDICVDIIETDCSKAFDECEFTFRGKTGLSTFSIAGRPDRSFTPRIVSKDASVRLGVLNSNNIVPEFIEDNGVFPITNFGSQRFTPTHFKPYTLMNGQGSGIGHQTFHGNQKQVAKDRCIRVYFTHFQEIRNNKLINRNDVPRSENKCVVFRTQ</sequence>